<protein>
    <submittedName>
        <fullName evidence="1">Uncharacterized protein</fullName>
    </submittedName>
</protein>
<comment type="caution">
    <text evidence="1">The sequence shown here is derived from an EMBL/GenBank/DDBJ whole genome shotgun (WGS) entry which is preliminary data.</text>
</comment>
<name>A0A7X1AY29_9BACT</name>
<dbReference type="Proteomes" id="UP000525652">
    <property type="component" value="Unassembled WGS sequence"/>
</dbReference>
<dbReference type="RefSeq" id="WP_185692801.1">
    <property type="nucleotide sequence ID" value="NZ_JACHVA010000082.1"/>
</dbReference>
<reference evidence="1 2" key="1">
    <citation type="submission" date="2020-07" db="EMBL/GenBank/DDBJ databases">
        <authorList>
            <person name="Feng X."/>
        </authorList>
    </citation>
    <scope>NUCLEOTIDE SEQUENCE [LARGE SCALE GENOMIC DNA]</scope>
    <source>
        <strain evidence="1 2">JCM14086</strain>
    </source>
</reference>
<keyword evidence="2" id="KW-1185">Reference proteome</keyword>
<gene>
    <name evidence="1" type="ORF">H5P30_09965</name>
</gene>
<dbReference type="EMBL" id="JACHVA010000082">
    <property type="protein sequence ID" value="MBC2602101.1"/>
    <property type="molecule type" value="Genomic_DNA"/>
</dbReference>
<accession>A0A7X1AY29</accession>
<sequence length="124" mass="13628">MKKIPRFAVTELEGLIQLLQGEDIPFDLEGVSMGASAIGGTTEYFLVVHDEDFIDTCALLMDYFSISGGTQEPFEGTCPACGTTVPKSLDCPECGLHFGFPTPDGIKEHPFYRFLEHHSLLPED</sequence>
<evidence type="ECO:0000313" key="2">
    <source>
        <dbReference type="Proteomes" id="UP000525652"/>
    </source>
</evidence>
<dbReference type="AlphaFoldDB" id="A0A7X1AY29"/>
<organism evidence="1 2">
    <name type="scientific">Puniceicoccus vermicola</name>
    <dbReference type="NCBI Taxonomy" id="388746"/>
    <lineage>
        <taxon>Bacteria</taxon>
        <taxon>Pseudomonadati</taxon>
        <taxon>Verrucomicrobiota</taxon>
        <taxon>Opitutia</taxon>
        <taxon>Puniceicoccales</taxon>
        <taxon>Puniceicoccaceae</taxon>
        <taxon>Puniceicoccus</taxon>
    </lineage>
</organism>
<evidence type="ECO:0000313" key="1">
    <source>
        <dbReference type="EMBL" id="MBC2602101.1"/>
    </source>
</evidence>
<proteinExistence type="predicted"/>